<proteinExistence type="predicted"/>
<evidence type="ECO:0000256" key="8">
    <source>
        <dbReference type="ARBA" id="ARBA00023136"/>
    </source>
</evidence>
<dbReference type="Pfam" id="PF04526">
    <property type="entry name" value="DUF568"/>
    <property type="match status" value="1"/>
</dbReference>
<dbReference type="PANTHER" id="PTHR23130:SF195">
    <property type="entry name" value="CYTOCHROME B561 AND DOMON DOMAIN-CONTAINING PROTEIN"/>
    <property type="match status" value="1"/>
</dbReference>
<dbReference type="InterPro" id="IPR017214">
    <property type="entry name" value="UCP037471"/>
</dbReference>
<evidence type="ECO:0000256" key="2">
    <source>
        <dbReference type="ARBA" id="ARBA00022448"/>
    </source>
</evidence>
<evidence type="ECO:0000256" key="9">
    <source>
        <dbReference type="ARBA" id="ARBA00053871"/>
    </source>
</evidence>
<dbReference type="PROSITE" id="PS50939">
    <property type="entry name" value="CYTOCHROME_B561"/>
    <property type="match status" value="1"/>
</dbReference>
<sequence length="383" mass="41342">MAARAALLILLAVLLFSGVVRGNAAGSCSSMSFPSNRVYAACSDLPRLSSSLHWTYEGGKGFGSLSFAFVAPPPSQSGWVSWAINPSGGGMIGCQALIAFRQPDGAMGVKTYNVTGYGPVSEGPIAYETSDLAAEFTGGAMRMFGKMKLPEGTTVVKQVWQVGAEVVDGVPQKHDFKPENLESMGTVDLLSGGISGAGSSASRNKNTHGILCAVSWGVLLPLGQIFARYLKTFKSADPAWFYLHISCQTLGYVIGVAGWATGLVLGNKSKGIVHTNHRNIGITLFTFCTLQVFALFLRPNKDHKYRLYWNIYHHSIGYSVIILSIVNIFKGMDILAVEQKWRTGYIVAICILGGVALILEIITWTIVLKRKSGKPKERPTFHV</sequence>
<keyword evidence="3 11" id="KW-0812">Transmembrane</keyword>
<dbReference type="InterPro" id="IPR045265">
    <property type="entry name" value="AIR12_DOMON"/>
</dbReference>
<evidence type="ECO:0000256" key="5">
    <source>
        <dbReference type="ARBA" id="ARBA00022729"/>
    </source>
</evidence>
<dbReference type="GO" id="GO:0016020">
    <property type="term" value="C:membrane"/>
    <property type="evidence" value="ECO:0007669"/>
    <property type="project" value="UniProtKB-SubCell"/>
</dbReference>
<keyword evidence="4" id="KW-0479">Metal-binding</keyword>
<evidence type="ECO:0000256" key="10">
    <source>
        <dbReference type="PIRNR" id="PIRNR037471"/>
    </source>
</evidence>
<dbReference type="Proteomes" id="UP000734854">
    <property type="component" value="Unassembled WGS sequence"/>
</dbReference>
<dbReference type="InterPro" id="IPR006593">
    <property type="entry name" value="Cyt_b561/ferric_Rdtase_TM"/>
</dbReference>
<dbReference type="AlphaFoldDB" id="A0A8J5GCZ2"/>
<dbReference type="Pfam" id="PF03188">
    <property type="entry name" value="Cytochrom_B561"/>
    <property type="match status" value="1"/>
</dbReference>
<organism evidence="15 16">
    <name type="scientific">Zingiber officinale</name>
    <name type="common">Ginger</name>
    <name type="synonym">Amomum zingiber</name>
    <dbReference type="NCBI Taxonomy" id="94328"/>
    <lineage>
        <taxon>Eukaryota</taxon>
        <taxon>Viridiplantae</taxon>
        <taxon>Streptophyta</taxon>
        <taxon>Embryophyta</taxon>
        <taxon>Tracheophyta</taxon>
        <taxon>Spermatophyta</taxon>
        <taxon>Magnoliopsida</taxon>
        <taxon>Liliopsida</taxon>
        <taxon>Zingiberales</taxon>
        <taxon>Zingiberaceae</taxon>
        <taxon>Zingiber</taxon>
    </lineage>
</organism>
<dbReference type="EMBL" id="JACMSC010000011">
    <property type="protein sequence ID" value="KAG6500932.1"/>
    <property type="molecule type" value="Genomic_DNA"/>
</dbReference>
<keyword evidence="6 10" id="KW-0249">Electron transport</keyword>
<evidence type="ECO:0000313" key="16">
    <source>
        <dbReference type="Proteomes" id="UP000734854"/>
    </source>
</evidence>
<comment type="function">
    <text evidence="9">May act as a catecholamine-responsive trans-membrane electron transporter.</text>
</comment>
<feature type="signal peptide" evidence="12">
    <location>
        <begin position="1"/>
        <end position="22"/>
    </location>
</feature>
<keyword evidence="8 10" id="KW-0472">Membrane</keyword>
<protein>
    <recommendedName>
        <fullName evidence="10">Cytochrome b561 and DOMON domain-containing protein</fullName>
    </recommendedName>
</protein>
<dbReference type="OrthoDB" id="2419613at2759"/>
<dbReference type="CDD" id="cd09629">
    <property type="entry name" value="DOMON_CIL1_like"/>
    <property type="match status" value="1"/>
</dbReference>
<gene>
    <name evidence="15" type="ORF">ZIOFF_040794</name>
</gene>
<evidence type="ECO:0000256" key="11">
    <source>
        <dbReference type="SAM" id="Phobius"/>
    </source>
</evidence>
<dbReference type="GO" id="GO:0046872">
    <property type="term" value="F:metal ion binding"/>
    <property type="evidence" value="ECO:0007669"/>
    <property type="project" value="UniProtKB-KW"/>
</dbReference>
<dbReference type="CDD" id="cd08760">
    <property type="entry name" value="Cyt_b561_FRRS1_like"/>
    <property type="match status" value="1"/>
</dbReference>
<feature type="domain" description="DOMON" evidence="13">
    <location>
        <begin position="48"/>
        <end position="163"/>
    </location>
</feature>
<dbReference type="PROSITE" id="PS50836">
    <property type="entry name" value="DOMON"/>
    <property type="match status" value="1"/>
</dbReference>
<comment type="caution">
    <text evidence="15">The sequence shown here is derived from an EMBL/GenBank/DDBJ whole genome shotgun (WGS) entry which is preliminary data.</text>
</comment>
<feature type="transmembrane region" description="Helical" evidence="11">
    <location>
        <begin position="280"/>
        <end position="297"/>
    </location>
</feature>
<keyword evidence="2 10" id="KW-0813">Transport</keyword>
<dbReference type="PIRSF" id="PIRSF037471">
    <property type="entry name" value="UCP037471"/>
    <property type="match status" value="1"/>
</dbReference>
<dbReference type="FunFam" id="1.20.120.1770:FF:000007">
    <property type="entry name" value="Cytochrome b561 and DOMON domain-containing protein"/>
    <property type="match status" value="1"/>
</dbReference>
<feature type="chain" id="PRO_5035274301" description="Cytochrome b561 and DOMON domain-containing protein" evidence="12">
    <location>
        <begin position="23"/>
        <end position="383"/>
    </location>
</feature>
<evidence type="ECO:0000256" key="3">
    <source>
        <dbReference type="ARBA" id="ARBA00022692"/>
    </source>
</evidence>
<name>A0A8J5GCZ2_ZINOF</name>
<keyword evidence="7 11" id="KW-1133">Transmembrane helix</keyword>
<evidence type="ECO:0000313" key="15">
    <source>
        <dbReference type="EMBL" id="KAG6500932.1"/>
    </source>
</evidence>
<dbReference type="SMART" id="SM00665">
    <property type="entry name" value="B561"/>
    <property type="match status" value="1"/>
</dbReference>
<feature type="transmembrane region" description="Helical" evidence="11">
    <location>
        <begin position="344"/>
        <end position="368"/>
    </location>
</feature>
<reference evidence="15 16" key="1">
    <citation type="submission" date="2020-08" db="EMBL/GenBank/DDBJ databases">
        <title>Plant Genome Project.</title>
        <authorList>
            <person name="Zhang R.-G."/>
        </authorList>
    </citation>
    <scope>NUCLEOTIDE SEQUENCE [LARGE SCALE GENOMIC DNA]</scope>
    <source>
        <tissue evidence="15">Rhizome</tissue>
    </source>
</reference>
<feature type="domain" description="Cytochrome b561" evidence="14">
    <location>
        <begin position="170"/>
        <end position="368"/>
    </location>
</feature>
<dbReference type="InterPro" id="IPR005018">
    <property type="entry name" value="DOMON_domain"/>
</dbReference>
<dbReference type="PANTHER" id="PTHR23130">
    <property type="entry name" value="CYTOCHROME B561 AND DOMON DOMAIN-CONTAINING PROTEIN"/>
    <property type="match status" value="1"/>
</dbReference>
<evidence type="ECO:0000256" key="12">
    <source>
        <dbReference type="SAM" id="SignalP"/>
    </source>
</evidence>
<evidence type="ECO:0000256" key="4">
    <source>
        <dbReference type="ARBA" id="ARBA00022723"/>
    </source>
</evidence>
<feature type="transmembrane region" description="Helical" evidence="11">
    <location>
        <begin position="208"/>
        <end position="227"/>
    </location>
</feature>
<feature type="transmembrane region" description="Helical" evidence="11">
    <location>
        <begin position="239"/>
        <end position="260"/>
    </location>
</feature>
<evidence type="ECO:0000256" key="7">
    <source>
        <dbReference type="ARBA" id="ARBA00022989"/>
    </source>
</evidence>
<feature type="transmembrane region" description="Helical" evidence="11">
    <location>
        <begin position="309"/>
        <end position="329"/>
    </location>
</feature>
<evidence type="ECO:0000259" key="13">
    <source>
        <dbReference type="PROSITE" id="PS50836"/>
    </source>
</evidence>
<comment type="cofactor">
    <cofactor evidence="10">
        <name>heme b</name>
        <dbReference type="ChEBI" id="CHEBI:60344"/>
    </cofactor>
    <text evidence="10">Binds 2 heme b groups non-covalently.</text>
</comment>
<accession>A0A8J5GCZ2</accession>
<evidence type="ECO:0000256" key="1">
    <source>
        <dbReference type="ARBA" id="ARBA00004141"/>
    </source>
</evidence>
<keyword evidence="5 12" id="KW-0732">Signal</keyword>
<comment type="subcellular location">
    <subcellularLocation>
        <location evidence="1">Membrane</location>
        <topology evidence="1">Multi-pass membrane protein</topology>
    </subcellularLocation>
</comment>
<keyword evidence="16" id="KW-1185">Reference proteome</keyword>
<evidence type="ECO:0000259" key="14">
    <source>
        <dbReference type="PROSITE" id="PS50939"/>
    </source>
</evidence>
<evidence type="ECO:0000256" key="6">
    <source>
        <dbReference type="ARBA" id="ARBA00022982"/>
    </source>
</evidence>